<protein>
    <submittedName>
        <fullName evidence="1">Uncharacterized protein</fullName>
    </submittedName>
</protein>
<evidence type="ECO:0000313" key="1">
    <source>
        <dbReference type="EMBL" id="KIM66638.1"/>
    </source>
</evidence>
<accession>A0A0C2ZZ02</accession>
<sequence>SWKISFIIFWNVVGELQRPKYITRGSKDPLCVVNAAFHSSPSQMRTLLYPHRRS</sequence>
<keyword evidence="2" id="KW-1185">Reference proteome</keyword>
<reference evidence="1 2" key="1">
    <citation type="submission" date="2014-04" db="EMBL/GenBank/DDBJ databases">
        <authorList>
            <consortium name="DOE Joint Genome Institute"/>
            <person name="Kuo A."/>
            <person name="Kohler A."/>
            <person name="Nagy L.G."/>
            <person name="Floudas D."/>
            <person name="Copeland A."/>
            <person name="Barry K.W."/>
            <person name="Cichocki N."/>
            <person name="Veneault-Fourrey C."/>
            <person name="LaButti K."/>
            <person name="Lindquist E.A."/>
            <person name="Lipzen A."/>
            <person name="Lundell T."/>
            <person name="Morin E."/>
            <person name="Murat C."/>
            <person name="Sun H."/>
            <person name="Tunlid A."/>
            <person name="Henrissat B."/>
            <person name="Grigoriev I.V."/>
            <person name="Hibbett D.S."/>
            <person name="Martin F."/>
            <person name="Nordberg H.P."/>
            <person name="Cantor M.N."/>
            <person name="Hua S.X."/>
        </authorList>
    </citation>
    <scope>NUCLEOTIDE SEQUENCE [LARGE SCALE GENOMIC DNA]</scope>
    <source>
        <strain evidence="1 2">Foug A</strain>
    </source>
</reference>
<dbReference type="InParanoid" id="A0A0C2ZZ02"/>
<dbReference type="Proteomes" id="UP000053989">
    <property type="component" value="Unassembled WGS sequence"/>
</dbReference>
<dbReference type="HOGENOM" id="CLU_193398_0_0_1"/>
<feature type="non-terminal residue" evidence="1">
    <location>
        <position position="1"/>
    </location>
</feature>
<name>A0A0C2ZZ02_9AGAM</name>
<dbReference type="AlphaFoldDB" id="A0A0C2ZZ02"/>
<feature type="non-terminal residue" evidence="1">
    <location>
        <position position="54"/>
    </location>
</feature>
<evidence type="ECO:0000313" key="2">
    <source>
        <dbReference type="Proteomes" id="UP000053989"/>
    </source>
</evidence>
<organism evidence="1 2">
    <name type="scientific">Scleroderma citrinum Foug A</name>
    <dbReference type="NCBI Taxonomy" id="1036808"/>
    <lineage>
        <taxon>Eukaryota</taxon>
        <taxon>Fungi</taxon>
        <taxon>Dikarya</taxon>
        <taxon>Basidiomycota</taxon>
        <taxon>Agaricomycotina</taxon>
        <taxon>Agaricomycetes</taxon>
        <taxon>Agaricomycetidae</taxon>
        <taxon>Boletales</taxon>
        <taxon>Sclerodermatineae</taxon>
        <taxon>Sclerodermataceae</taxon>
        <taxon>Scleroderma</taxon>
    </lineage>
</organism>
<dbReference type="OrthoDB" id="2678672at2759"/>
<reference evidence="2" key="2">
    <citation type="submission" date="2015-01" db="EMBL/GenBank/DDBJ databases">
        <title>Evolutionary Origins and Diversification of the Mycorrhizal Mutualists.</title>
        <authorList>
            <consortium name="DOE Joint Genome Institute"/>
            <consortium name="Mycorrhizal Genomics Consortium"/>
            <person name="Kohler A."/>
            <person name="Kuo A."/>
            <person name="Nagy L.G."/>
            <person name="Floudas D."/>
            <person name="Copeland A."/>
            <person name="Barry K.W."/>
            <person name="Cichocki N."/>
            <person name="Veneault-Fourrey C."/>
            <person name="LaButti K."/>
            <person name="Lindquist E.A."/>
            <person name="Lipzen A."/>
            <person name="Lundell T."/>
            <person name="Morin E."/>
            <person name="Murat C."/>
            <person name="Riley R."/>
            <person name="Ohm R."/>
            <person name="Sun H."/>
            <person name="Tunlid A."/>
            <person name="Henrissat B."/>
            <person name="Grigoriev I.V."/>
            <person name="Hibbett D.S."/>
            <person name="Martin F."/>
        </authorList>
    </citation>
    <scope>NUCLEOTIDE SEQUENCE [LARGE SCALE GENOMIC DNA]</scope>
    <source>
        <strain evidence="2">Foug A</strain>
    </source>
</reference>
<dbReference type="EMBL" id="KN822016">
    <property type="protein sequence ID" value="KIM66638.1"/>
    <property type="molecule type" value="Genomic_DNA"/>
</dbReference>
<proteinExistence type="predicted"/>
<gene>
    <name evidence="1" type="ORF">SCLCIDRAFT_41867</name>
</gene>